<proteinExistence type="predicted"/>
<dbReference type="OrthoDB" id="9778912at2"/>
<reference evidence="4 5" key="1">
    <citation type="submission" date="2018-05" db="EMBL/GenBank/DDBJ databases">
        <title>Coraliomargarita sinensis sp. nov., isolated from a marine solar saltern.</title>
        <authorList>
            <person name="Zhou L.Y."/>
        </authorList>
    </citation>
    <scope>NUCLEOTIDE SEQUENCE [LARGE SCALE GENOMIC DNA]</scope>
    <source>
        <strain evidence="4 5">WN38</strain>
    </source>
</reference>
<dbReference type="RefSeq" id="WP_110129879.1">
    <property type="nucleotide sequence ID" value="NZ_QHJQ01000002.1"/>
</dbReference>
<evidence type="ECO:0000256" key="1">
    <source>
        <dbReference type="ARBA" id="ARBA00022630"/>
    </source>
</evidence>
<keyword evidence="4" id="KW-0223">Dioxygenase</keyword>
<sequence length="476" mass="51249">MEDRFKAPTASHWPSIIQGGMGAGVSDWRLARAVAKAGQMGVISGTALDTILIRRLQDGDPDGAMRRALGAFPYREMAERILNEWYTEGGKAPDAPYRLKPLPEVEMGRLDEELMIVANFAEVYLAKEGHDGWVGINLLEKIQLPTLPSLFGAMLAGVDVVIMGGGIPLAIPGVLDEMAQLRPVALKLHVVGADRSHEHKVEFHPGTHVPASQDRLKRPCFFPVVSSETLAKTLVRKASGRVDGLIVEHYSAGGHNAPPRRDGAYSDRDVCSLEKIAALSLPFWLAGGCASPESLQAARSTGAEGVQVGSAFACSKESGIATSIKNEIIEQYRSGRIKVITDFRASPTDYPFKRLELKANKGADACRVCDLGYLRHIFEKEDGTLGYRCPAAPKKNYVLKGGRPEDCEGRRCLCNGLLATIGLGQIRRGRSVLPLVTIGDDLSFLDRLGGGASALPTAGDVIEYLLSSPESGRAPN</sequence>
<organism evidence="4 5">
    <name type="scientific">Coraliomargarita sinensis</name>
    <dbReference type="NCBI Taxonomy" id="2174842"/>
    <lineage>
        <taxon>Bacteria</taxon>
        <taxon>Pseudomonadati</taxon>
        <taxon>Verrucomicrobiota</taxon>
        <taxon>Opitutia</taxon>
        <taxon>Puniceicoccales</taxon>
        <taxon>Coraliomargaritaceae</taxon>
        <taxon>Coraliomargarita</taxon>
    </lineage>
</organism>
<dbReference type="InParanoid" id="A0A317ZGZ6"/>
<accession>A0A317ZGZ6</accession>
<name>A0A317ZGZ6_9BACT</name>
<keyword evidence="2" id="KW-0288">FMN</keyword>
<evidence type="ECO:0000313" key="4">
    <source>
        <dbReference type="EMBL" id="PXA04875.1"/>
    </source>
</evidence>
<dbReference type="EMBL" id="QHJQ01000002">
    <property type="protein sequence ID" value="PXA04875.1"/>
    <property type="molecule type" value="Genomic_DNA"/>
</dbReference>
<keyword evidence="3" id="KW-0560">Oxidoreductase</keyword>
<dbReference type="GO" id="GO:0018580">
    <property type="term" value="F:nitronate monooxygenase activity"/>
    <property type="evidence" value="ECO:0007669"/>
    <property type="project" value="InterPro"/>
</dbReference>
<dbReference type="Proteomes" id="UP000247099">
    <property type="component" value="Unassembled WGS sequence"/>
</dbReference>
<dbReference type="Pfam" id="PF03060">
    <property type="entry name" value="NMO"/>
    <property type="match status" value="1"/>
</dbReference>
<dbReference type="SUPFAM" id="SSF51412">
    <property type="entry name" value="Inosine monophosphate dehydrogenase (IMPDH)"/>
    <property type="match status" value="1"/>
</dbReference>
<dbReference type="AlphaFoldDB" id="A0A317ZGZ6"/>
<evidence type="ECO:0000313" key="5">
    <source>
        <dbReference type="Proteomes" id="UP000247099"/>
    </source>
</evidence>
<gene>
    <name evidence="4" type="ORF">DDZ13_02615</name>
</gene>
<dbReference type="PANTHER" id="PTHR32332:SF33">
    <property type="entry name" value="NITRONATE MONOOXYGENASE DOMAIN-CONTAINING PROTEIN"/>
    <property type="match status" value="1"/>
</dbReference>
<dbReference type="Gene3D" id="3.20.20.70">
    <property type="entry name" value="Aldolase class I"/>
    <property type="match status" value="2"/>
</dbReference>
<evidence type="ECO:0000256" key="2">
    <source>
        <dbReference type="ARBA" id="ARBA00022643"/>
    </source>
</evidence>
<dbReference type="InterPro" id="IPR004136">
    <property type="entry name" value="NMO"/>
</dbReference>
<dbReference type="CDD" id="cd04730">
    <property type="entry name" value="NPD_like"/>
    <property type="match status" value="1"/>
</dbReference>
<comment type="caution">
    <text evidence="4">The sequence shown here is derived from an EMBL/GenBank/DDBJ whole genome shotgun (WGS) entry which is preliminary data.</text>
</comment>
<keyword evidence="5" id="KW-1185">Reference proteome</keyword>
<dbReference type="InterPro" id="IPR013785">
    <property type="entry name" value="Aldolase_TIM"/>
</dbReference>
<evidence type="ECO:0000256" key="3">
    <source>
        <dbReference type="ARBA" id="ARBA00023002"/>
    </source>
</evidence>
<dbReference type="GO" id="GO:0051213">
    <property type="term" value="F:dioxygenase activity"/>
    <property type="evidence" value="ECO:0007669"/>
    <property type="project" value="UniProtKB-KW"/>
</dbReference>
<protein>
    <submittedName>
        <fullName evidence="4">2-nitropropane dioxygenase</fullName>
    </submittedName>
</protein>
<keyword evidence="1" id="KW-0285">Flavoprotein</keyword>
<dbReference type="PANTHER" id="PTHR32332">
    <property type="entry name" value="2-NITROPROPANE DIOXYGENASE"/>
    <property type="match status" value="1"/>
</dbReference>